<dbReference type="Proteomes" id="UP000236333">
    <property type="component" value="Unassembled WGS sequence"/>
</dbReference>
<dbReference type="SMART" id="SM00255">
    <property type="entry name" value="TIR"/>
    <property type="match status" value="1"/>
</dbReference>
<dbReference type="EMBL" id="PGGS01000033">
    <property type="protein sequence ID" value="PNH11286.1"/>
    <property type="molecule type" value="Genomic_DNA"/>
</dbReference>
<protein>
    <recommendedName>
        <fullName evidence="2">TIR domain-containing protein</fullName>
    </recommendedName>
</protein>
<dbReference type="Gene3D" id="1.25.10.10">
    <property type="entry name" value="Leucine-rich Repeat Variant"/>
    <property type="match status" value="1"/>
</dbReference>
<feature type="compositionally biased region" description="Gly residues" evidence="1">
    <location>
        <begin position="830"/>
        <end position="850"/>
    </location>
</feature>
<dbReference type="SUPFAM" id="SSF52200">
    <property type="entry name" value="Toll/Interleukin receptor TIR domain"/>
    <property type="match status" value="1"/>
</dbReference>
<dbReference type="GO" id="GO:0007165">
    <property type="term" value="P:signal transduction"/>
    <property type="evidence" value="ECO:0007669"/>
    <property type="project" value="InterPro"/>
</dbReference>
<feature type="compositionally biased region" description="Low complexity" evidence="1">
    <location>
        <begin position="873"/>
        <end position="889"/>
    </location>
</feature>
<dbReference type="PANTHER" id="PTHR46270">
    <property type="entry name" value="ARMADILLO-TYPE FOLD-RELATED"/>
    <property type="match status" value="1"/>
</dbReference>
<keyword evidence="4" id="KW-1185">Reference proteome</keyword>
<dbReference type="SMART" id="SM00185">
    <property type="entry name" value="ARM"/>
    <property type="match status" value="2"/>
</dbReference>
<dbReference type="InterPro" id="IPR016024">
    <property type="entry name" value="ARM-type_fold"/>
</dbReference>
<reference evidence="3 4" key="1">
    <citation type="journal article" date="2017" name="Mol. Biol. Evol.">
        <title>The 4-celled Tetrabaena socialis nuclear genome reveals the essential components for genetic control of cell number at the origin of multicellularity in the volvocine lineage.</title>
        <authorList>
            <person name="Featherston J."/>
            <person name="Arakaki Y."/>
            <person name="Hanschen E.R."/>
            <person name="Ferris P.J."/>
            <person name="Michod R.E."/>
            <person name="Olson B.J.S.C."/>
            <person name="Nozaki H."/>
            <person name="Durand P.M."/>
        </authorList>
    </citation>
    <scope>NUCLEOTIDE SEQUENCE [LARGE SCALE GENOMIC DNA]</scope>
    <source>
        <strain evidence="3 4">NIES-571</strain>
    </source>
</reference>
<feature type="region of interest" description="Disordered" evidence="1">
    <location>
        <begin position="807"/>
        <end position="904"/>
    </location>
</feature>
<organism evidence="3 4">
    <name type="scientific">Tetrabaena socialis</name>
    <dbReference type="NCBI Taxonomy" id="47790"/>
    <lineage>
        <taxon>Eukaryota</taxon>
        <taxon>Viridiplantae</taxon>
        <taxon>Chlorophyta</taxon>
        <taxon>core chlorophytes</taxon>
        <taxon>Chlorophyceae</taxon>
        <taxon>CS clade</taxon>
        <taxon>Chlamydomonadales</taxon>
        <taxon>Tetrabaenaceae</taxon>
        <taxon>Tetrabaena</taxon>
    </lineage>
</organism>
<dbReference type="Gene3D" id="3.40.50.10140">
    <property type="entry name" value="Toll/interleukin-1 receptor homology (TIR) domain"/>
    <property type="match status" value="1"/>
</dbReference>
<dbReference type="PROSITE" id="PS50104">
    <property type="entry name" value="TIR"/>
    <property type="match status" value="1"/>
</dbReference>
<dbReference type="InterPro" id="IPR000157">
    <property type="entry name" value="TIR_dom"/>
</dbReference>
<evidence type="ECO:0000313" key="4">
    <source>
        <dbReference type="Proteomes" id="UP000236333"/>
    </source>
</evidence>
<name>A0A2J8AFK5_9CHLO</name>
<dbReference type="AlphaFoldDB" id="A0A2J8AFK5"/>
<dbReference type="OrthoDB" id="548765at2759"/>
<feature type="compositionally biased region" description="Polar residues" evidence="1">
    <location>
        <begin position="854"/>
        <end position="870"/>
    </location>
</feature>
<feature type="domain" description="TIR" evidence="2">
    <location>
        <begin position="416"/>
        <end position="559"/>
    </location>
</feature>
<gene>
    <name evidence="3" type="ORF">TSOC_001876</name>
</gene>
<feature type="compositionally biased region" description="Polar residues" evidence="1">
    <location>
        <begin position="807"/>
        <end position="817"/>
    </location>
</feature>
<evidence type="ECO:0000256" key="1">
    <source>
        <dbReference type="SAM" id="MobiDB-lite"/>
    </source>
</evidence>
<sequence length="904" mass="97733">MSNEDDYLCQRLGSELQNEKATALHELAEREYSKQQAANCRLTGACKHLVDALDSATSGLTAASQQQVLILVEKWCAVDVHCKDHFVKLGVIRKLAILLFTDDMEIIHRTLLALVPLTYTGDLTSRNMEAVKSSFEELFRSGAVSRMIRFLELSTEKVHRDVTLQSIINITYLADVPWYRERLRDLGIIPLSIALVRADPDEWEYVANVYNMSRAESVHLSLKEHGVLQVLQEVINQSNKEVVKMLGLITVANIYGGEESNDPCQKLLSEHDVSRHVIQMLDSTKDGDGLYREIPFATEESVSAVRSLARNTTSAESLVQNGAIPLLLEVLGNAKHSKAVYVQCCHALANLAHVKKLQPVILELDVVEVVQRFEADTEVRLADAAKGVLLTLSKVKDTAVLAAAAAMQGTDQDFAQCYDVFLSHKRTDSKDFARALYNLLVTRGIRTFLDFEYREELKDLGKIVANCHNLVFILTDNIFDSHWCMEELQAAVDKNVNIILVVKEGSRWKDTNGNKVCEFPPYELINTLSLSIQQVFTRKAITHSDEYYQAFVDNMLKKIQIPIRPAAAAGVHSAPPAGVQPHVLPQLPVAAAHSQQQALASAAAAPQYPAASQPQTAIAVQNKRASGASAAADDPYNAFQQAISGSSLHAIPGANSMMFGAPPMFPTGMPFMTSPMPYGYMPVAPQPAAQVPPSQELGALGRDITAEVRQLGRTISLELQQLQQAQSMGSQLMVRNLSHELLQHNSSVVSLLQSQQQVLWGLKERVGSLEGVVGQLAGSVNALLAMFTPAMPARASLLIGPDRLQPSYSHSACSSEPSELPSAGVMPSAGGLGGGGGGSSSGSAGGGSTGGSKSRANTSNFRQSHYQVQRPSAAPAAPALDAGLPPLLARGRGTSTTTRQATGG</sequence>
<dbReference type="PANTHER" id="PTHR46270:SF2">
    <property type="entry name" value="TIR DOMAIN-CONTAINING PROTEIN"/>
    <property type="match status" value="1"/>
</dbReference>
<dbReference type="SUPFAM" id="SSF48371">
    <property type="entry name" value="ARM repeat"/>
    <property type="match status" value="1"/>
</dbReference>
<dbReference type="Pfam" id="PF13676">
    <property type="entry name" value="TIR_2"/>
    <property type="match status" value="1"/>
</dbReference>
<feature type="compositionally biased region" description="Polar residues" evidence="1">
    <location>
        <begin position="893"/>
        <end position="904"/>
    </location>
</feature>
<evidence type="ECO:0000259" key="2">
    <source>
        <dbReference type="PROSITE" id="PS50104"/>
    </source>
</evidence>
<dbReference type="InterPro" id="IPR035897">
    <property type="entry name" value="Toll_tir_struct_dom_sf"/>
</dbReference>
<evidence type="ECO:0000313" key="3">
    <source>
        <dbReference type="EMBL" id="PNH11286.1"/>
    </source>
</evidence>
<accession>A0A2J8AFK5</accession>
<proteinExistence type="predicted"/>
<comment type="caution">
    <text evidence="3">The sequence shown here is derived from an EMBL/GenBank/DDBJ whole genome shotgun (WGS) entry which is preliminary data.</text>
</comment>
<dbReference type="InterPro" id="IPR000225">
    <property type="entry name" value="Armadillo"/>
</dbReference>
<dbReference type="InterPro" id="IPR011989">
    <property type="entry name" value="ARM-like"/>
</dbReference>